<accession>A0AA97AIA4</accession>
<evidence type="ECO:0000256" key="1">
    <source>
        <dbReference type="SAM" id="MobiDB-lite"/>
    </source>
</evidence>
<evidence type="ECO:0000313" key="2">
    <source>
        <dbReference type="EMBL" id="WNZ23626.1"/>
    </source>
</evidence>
<organism evidence="2">
    <name type="scientific">Leptolyngbya sp. NK1-12</name>
    <dbReference type="NCBI Taxonomy" id="2547451"/>
    <lineage>
        <taxon>Bacteria</taxon>
        <taxon>Bacillati</taxon>
        <taxon>Cyanobacteriota</taxon>
        <taxon>Cyanophyceae</taxon>
        <taxon>Leptolyngbyales</taxon>
        <taxon>Leptolyngbyaceae</taxon>
        <taxon>Leptolyngbya group</taxon>
        <taxon>Leptolyngbya</taxon>
    </lineage>
</organism>
<name>A0AA97AIA4_9CYAN</name>
<feature type="region of interest" description="Disordered" evidence="1">
    <location>
        <begin position="1"/>
        <end position="24"/>
    </location>
</feature>
<dbReference type="AlphaFoldDB" id="A0AA97AIA4"/>
<dbReference type="RefSeq" id="WP_316435334.1">
    <property type="nucleotide sequence ID" value="NZ_CP053586.1"/>
</dbReference>
<sequence>MADEFLSDFGFDPNYPESPPSYASGDRERLKLILIGSAEGIREMIHKMHQRGLPEAGSWSRLLPVPNSDEVMSVLMLYRRRGE</sequence>
<dbReference type="EMBL" id="CP053586">
    <property type="protein sequence ID" value="WNZ23626.1"/>
    <property type="molecule type" value="Genomic_DNA"/>
</dbReference>
<proteinExistence type="predicted"/>
<protein>
    <submittedName>
        <fullName evidence="2">Uncharacterized protein</fullName>
    </submittedName>
</protein>
<gene>
    <name evidence="2" type="ORF">HJG54_12695</name>
</gene>
<reference evidence="2" key="1">
    <citation type="submission" date="2020-05" db="EMBL/GenBank/DDBJ databases">
        <authorList>
            <person name="Zhu T."/>
            <person name="Keshari N."/>
            <person name="Lu X."/>
        </authorList>
    </citation>
    <scope>NUCLEOTIDE SEQUENCE</scope>
    <source>
        <strain evidence="2">NK1-12</strain>
    </source>
</reference>